<proteinExistence type="predicted"/>
<dbReference type="OrthoDB" id="954776at2"/>
<evidence type="ECO:0000313" key="1">
    <source>
        <dbReference type="EMBL" id="SDL96255.1"/>
    </source>
</evidence>
<evidence type="ECO:0000313" key="2">
    <source>
        <dbReference type="Proteomes" id="UP000198901"/>
    </source>
</evidence>
<sequence length="212" mass="24656">MIKMTFQCMAFCLSVSTQAQFLKIKERDLMKENKFMFEALSIYAAESAPLFSQIETKDKEFLPVGVVKVLFWKDDQGHEFWKAGIVLDDSYRDNLPSSFTIVADQRLVLFYQADKGKEIVNAVDPEALKEYEELVSDRVYKRIKQTGYRYVKSHDLTTMKYSIIKAYYGVEDQKKNTSSFKWPRTAVLGNPYRITNFEFDSAGNTLKKAMDY</sequence>
<gene>
    <name evidence="1" type="ORF">SAMN04488090_2115</name>
</gene>
<dbReference type="Proteomes" id="UP000198901">
    <property type="component" value="Unassembled WGS sequence"/>
</dbReference>
<organism evidence="1 2">
    <name type="scientific">Siphonobacter aquaeclarae</name>
    <dbReference type="NCBI Taxonomy" id="563176"/>
    <lineage>
        <taxon>Bacteria</taxon>
        <taxon>Pseudomonadati</taxon>
        <taxon>Bacteroidota</taxon>
        <taxon>Cytophagia</taxon>
        <taxon>Cytophagales</taxon>
        <taxon>Cytophagaceae</taxon>
        <taxon>Siphonobacter</taxon>
    </lineage>
</organism>
<accession>A0A1G9PDM3</accession>
<dbReference type="AlphaFoldDB" id="A0A1G9PDM3"/>
<keyword evidence="2" id="KW-1185">Reference proteome</keyword>
<dbReference type="RefSeq" id="WP_143011075.1">
    <property type="nucleotide sequence ID" value="NZ_FNGS01000004.1"/>
</dbReference>
<name>A0A1G9PDM3_9BACT</name>
<reference evidence="1 2" key="1">
    <citation type="submission" date="2016-10" db="EMBL/GenBank/DDBJ databases">
        <authorList>
            <person name="de Groot N.N."/>
        </authorList>
    </citation>
    <scope>NUCLEOTIDE SEQUENCE [LARGE SCALE GENOMIC DNA]</scope>
    <source>
        <strain evidence="1 2">DSM 21668</strain>
    </source>
</reference>
<dbReference type="EMBL" id="FNGS01000004">
    <property type="protein sequence ID" value="SDL96255.1"/>
    <property type="molecule type" value="Genomic_DNA"/>
</dbReference>
<protein>
    <submittedName>
        <fullName evidence="1">Uncharacterized protein</fullName>
    </submittedName>
</protein>